<dbReference type="Proteomes" id="UP000683360">
    <property type="component" value="Unassembled WGS sequence"/>
</dbReference>
<dbReference type="InterPro" id="IPR035897">
    <property type="entry name" value="Toll_tir_struct_dom_sf"/>
</dbReference>
<keyword evidence="2" id="KW-1185">Reference proteome</keyword>
<name>A0A8S3RUW9_MYTED</name>
<evidence type="ECO:0000313" key="1">
    <source>
        <dbReference type="EMBL" id="CAG2212491.1"/>
    </source>
</evidence>
<dbReference type="AlphaFoldDB" id="A0A8S3RUW9"/>
<evidence type="ECO:0000313" key="2">
    <source>
        <dbReference type="Proteomes" id="UP000683360"/>
    </source>
</evidence>
<dbReference type="EMBL" id="CAJPWZ010001300">
    <property type="protein sequence ID" value="CAG2212491.1"/>
    <property type="molecule type" value="Genomic_DNA"/>
</dbReference>
<reference evidence="1" key="1">
    <citation type="submission" date="2021-03" db="EMBL/GenBank/DDBJ databases">
        <authorList>
            <person name="Bekaert M."/>
        </authorList>
    </citation>
    <scope>NUCLEOTIDE SEQUENCE</scope>
</reference>
<organism evidence="1 2">
    <name type="scientific">Mytilus edulis</name>
    <name type="common">Blue mussel</name>
    <dbReference type="NCBI Taxonomy" id="6550"/>
    <lineage>
        <taxon>Eukaryota</taxon>
        <taxon>Metazoa</taxon>
        <taxon>Spiralia</taxon>
        <taxon>Lophotrochozoa</taxon>
        <taxon>Mollusca</taxon>
        <taxon>Bivalvia</taxon>
        <taxon>Autobranchia</taxon>
        <taxon>Pteriomorphia</taxon>
        <taxon>Mytilida</taxon>
        <taxon>Mytiloidea</taxon>
        <taxon>Mytilidae</taxon>
        <taxon>Mytilinae</taxon>
        <taxon>Mytilus</taxon>
    </lineage>
</organism>
<dbReference type="Gene3D" id="3.40.50.10140">
    <property type="entry name" value="Toll/interleukin-1 receptor homology (TIR) domain"/>
    <property type="match status" value="1"/>
</dbReference>
<sequence>MILTKRLAIEDAGVRWTQSLQKKTEITDTNTCASKNNIFDSEEEIGTSQKESPSLKKTEKEIYDAVIVCDTEDEKEADEFLQHIKELDKEWQLDIKIDFSREMLFKGSKISSDENFFDVARYIFIFFTKKSSSEMMIRFKNESLLVNSLSDSDKFYRVIPVSVDGPECIPYEFASLIPINYYNYKRTTNRGLEDKVYVRMLQRLFQFGRKEHLPS</sequence>
<protein>
    <submittedName>
        <fullName evidence="1">Uncharacterized protein</fullName>
    </submittedName>
</protein>
<proteinExistence type="predicted"/>
<accession>A0A8S3RUW9</accession>
<comment type="caution">
    <text evidence="1">The sequence shown here is derived from an EMBL/GenBank/DDBJ whole genome shotgun (WGS) entry which is preliminary data.</text>
</comment>
<gene>
    <name evidence="1" type="ORF">MEDL_26473</name>
</gene>